<proteinExistence type="predicted"/>
<feature type="transmembrane region" description="Helical" evidence="1">
    <location>
        <begin position="268"/>
        <end position="289"/>
    </location>
</feature>
<comment type="caution">
    <text evidence="2">The sequence shown here is derived from an EMBL/GenBank/DDBJ whole genome shotgun (WGS) entry which is preliminary data.</text>
</comment>
<keyword evidence="1" id="KW-1133">Transmembrane helix</keyword>
<dbReference type="RefSeq" id="WP_344343884.1">
    <property type="nucleotide sequence ID" value="NZ_BAAAQT010000006.1"/>
</dbReference>
<feature type="transmembrane region" description="Helical" evidence="1">
    <location>
        <begin position="325"/>
        <end position="342"/>
    </location>
</feature>
<evidence type="ECO:0000256" key="1">
    <source>
        <dbReference type="SAM" id="Phobius"/>
    </source>
</evidence>
<protein>
    <recommendedName>
        <fullName evidence="4">MFS transporter</fullName>
    </recommendedName>
</protein>
<feature type="transmembrane region" description="Helical" evidence="1">
    <location>
        <begin position="363"/>
        <end position="385"/>
    </location>
</feature>
<organism evidence="2 3">
    <name type="scientific">Agrococcus versicolor</name>
    <dbReference type="NCBI Taxonomy" id="501482"/>
    <lineage>
        <taxon>Bacteria</taxon>
        <taxon>Bacillati</taxon>
        <taxon>Actinomycetota</taxon>
        <taxon>Actinomycetes</taxon>
        <taxon>Micrococcales</taxon>
        <taxon>Microbacteriaceae</taxon>
        <taxon>Agrococcus</taxon>
    </lineage>
</organism>
<feature type="transmembrane region" description="Helical" evidence="1">
    <location>
        <begin position="391"/>
        <end position="410"/>
    </location>
</feature>
<feature type="transmembrane region" description="Helical" evidence="1">
    <location>
        <begin position="106"/>
        <end position="126"/>
    </location>
</feature>
<feature type="transmembrane region" description="Helical" evidence="1">
    <location>
        <begin position="147"/>
        <end position="167"/>
    </location>
</feature>
<reference evidence="3" key="1">
    <citation type="journal article" date="2019" name="Int. J. Syst. Evol. Microbiol.">
        <title>The Global Catalogue of Microorganisms (GCM) 10K type strain sequencing project: providing services to taxonomists for standard genome sequencing and annotation.</title>
        <authorList>
            <consortium name="The Broad Institute Genomics Platform"/>
            <consortium name="The Broad Institute Genome Sequencing Center for Infectious Disease"/>
            <person name="Wu L."/>
            <person name="Ma J."/>
        </authorList>
    </citation>
    <scope>NUCLEOTIDE SEQUENCE [LARGE SCALE GENOMIC DNA]</scope>
    <source>
        <strain evidence="3">JCM 16026</strain>
    </source>
</reference>
<feature type="transmembrane region" description="Helical" evidence="1">
    <location>
        <begin position="44"/>
        <end position="67"/>
    </location>
</feature>
<feature type="transmembrane region" description="Helical" evidence="1">
    <location>
        <begin position="173"/>
        <end position="190"/>
    </location>
</feature>
<sequence length="422" mass="43697">MITRHISLVALRRARRWMTAGLVVSIVGTRVVEGGSDGAVAADVLPVVWLAVFATAGQGVGFLAPVAARVLGRWNPSTVLVLSDVVEATLSVLALGALVLLPGAEVAIIAVYLLASAVFPAVTDVVEELYAQQIAQMDVGEALTFNASVYSVLGFIGLVLAMPLGAFLAGQSFVVLVGANAVLSAIGAAFRSVSSRAVLTPPVLEQDLDDFGVLGARVSARAFFGGMAAAGPASPLLGAAMQAGATVAGIFLYLWVASRMPFSPSTALGLVIVVFGVGATIGPWLAPLLRRLLSDRASLSVTYLYGCVLLAAGIVVVVVVPGAQVWPLTLILVLLMALFSRSRSVLTATMRQRHYRGARFASVMGWGFALTALGDVVGSWTGVALRLDEHPAWALGLYLAASLAGLVVTVRHRFPADAASGR</sequence>
<gene>
    <name evidence="2" type="ORF">GCM10009846_23840</name>
</gene>
<dbReference type="EMBL" id="BAAAQT010000006">
    <property type="protein sequence ID" value="GAA2175136.1"/>
    <property type="molecule type" value="Genomic_DNA"/>
</dbReference>
<feature type="transmembrane region" description="Helical" evidence="1">
    <location>
        <begin position="301"/>
        <end position="319"/>
    </location>
</feature>
<keyword evidence="1" id="KW-0812">Transmembrane</keyword>
<keyword evidence="3" id="KW-1185">Reference proteome</keyword>
<evidence type="ECO:0000313" key="3">
    <source>
        <dbReference type="Proteomes" id="UP001501599"/>
    </source>
</evidence>
<keyword evidence="1" id="KW-0472">Membrane</keyword>
<evidence type="ECO:0000313" key="2">
    <source>
        <dbReference type="EMBL" id="GAA2175136.1"/>
    </source>
</evidence>
<dbReference type="Proteomes" id="UP001501599">
    <property type="component" value="Unassembled WGS sequence"/>
</dbReference>
<feature type="transmembrane region" description="Helical" evidence="1">
    <location>
        <begin position="236"/>
        <end position="256"/>
    </location>
</feature>
<evidence type="ECO:0008006" key="4">
    <source>
        <dbReference type="Google" id="ProtNLM"/>
    </source>
</evidence>
<dbReference type="InterPro" id="IPR036259">
    <property type="entry name" value="MFS_trans_sf"/>
</dbReference>
<dbReference type="SUPFAM" id="SSF103473">
    <property type="entry name" value="MFS general substrate transporter"/>
    <property type="match status" value="1"/>
</dbReference>
<accession>A0ABP5MQN8</accession>
<feature type="transmembrane region" description="Helical" evidence="1">
    <location>
        <begin position="79"/>
        <end position="100"/>
    </location>
</feature>
<dbReference type="NCBIfam" id="NF037960">
    <property type="entry name" value="MFS_trans"/>
    <property type="match status" value="1"/>
</dbReference>
<name>A0ABP5MQN8_9MICO</name>